<evidence type="ECO:0000259" key="3">
    <source>
        <dbReference type="PROSITE" id="PS50923"/>
    </source>
</evidence>
<sequence length="124" mass="14143">LNFQCNEVPSKNLSVSCKYNEVSRRCNYGSCHRSFACTLFLEVVECGKPQNVTNGNVYCSSTTFNSTATYVCDPKFRLVGAHRIYCNESGRWHPAAPLCYGISNFLFLALFYDDTYIRTIFILF</sequence>
<organism evidence="4 5">
    <name type="scientific">Parascaris equorum</name>
    <name type="common">Equine roundworm</name>
    <dbReference type="NCBI Taxonomy" id="6256"/>
    <lineage>
        <taxon>Eukaryota</taxon>
        <taxon>Metazoa</taxon>
        <taxon>Ecdysozoa</taxon>
        <taxon>Nematoda</taxon>
        <taxon>Chromadorea</taxon>
        <taxon>Rhabditida</taxon>
        <taxon>Spirurina</taxon>
        <taxon>Ascaridomorpha</taxon>
        <taxon>Ascaridoidea</taxon>
        <taxon>Ascarididae</taxon>
        <taxon>Parascaris</taxon>
    </lineage>
</organism>
<proteinExistence type="predicted"/>
<dbReference type="Gene3D" id="2.10.70.10">
    <property type="entry name" value="Complement Module, domain 1"/>
    <property type="match status" value="1"/>
</dbReference>
<dbReference type="Proteomes" id="UP000887564">
    <property type="component" value="Unplaced"/>
</dbReference>
<keyword evidence="2" id="KW-0768">Sushi</keyword>
<dbReference type="SUPFAM" id="SSF57535">
    <property type="entry name" value="Complement control module/SCR domain"/>
    <property type="match status" value="1"/>
</dbReference>
<accession>A0A914R5B4</accession>
<keyword evidence="1 2" id="KW-1015">Disulfide bond</keyword>
<dbReference type="WBParaSite" id="PEQ_0000181401-mRNA-1">
    <property type="protein sequence ID" value="PEQ_0000181401-mRNA-1"/>
    <property type="gene ID" value="PEQ_0000181401"/>
</dbReference>
<evidence type="ECO:0000313" key="4">
    <source>
        <dbReference type="Proteomes" id="UP000887564"/>
    </source>
</evidence>
<dbReference type="SMART" id="SM00032">
    <property type="entry name" value="CCP"/>
    <property type="match status" value="1"/>
</dbReference>
<feature type="domain" description="Sushi" evidence="3">
    <location>
        <begin position="44"/>
        <end position="101"/>
    </location>
</feature>
<evidence type="ECO:0000313" key="5">
    <source>
        <dbReference type="WBParaSite" id="PEQ_0000181401-mRNA-1"/>
    </source>
</evidence>
<evidence type="ECO:0000256" key="1">
    <source>
        <dbReference type="ARBA" id="ARBA00023157"/>
    </source>
</evidence>
<dbReference type="PROSITE" id="PS50923">
    <property type="entry name" value="SUSHI"/>
    <property type="match status" value="1"/>
</dbReference>
<dbReference type="InterPro" id="IPR035976">
    <property type="entry name" value="Sushi/SCR/CCP_sf"/>
</dbReference>
<dbReference type="CDD" id="cd00033">
    <property type="entry name" value="CCP"/>
    <property type="match status" value="1"/>
</dbReference>
<keyword evidence="4" id="KW-1185">Reference proteome</keyword>
<name>A0A914R5B4_PAREQ</name>
<reference evidence="5" key="1">
    <citation type="submission" date="2022-11" db="UniProtKB">
        <authorList>
            <consortium name="WormBaseParasite"/>
        </authorList>
    </citation>
    <scope>IDENTIFICATION</scope>
</reference>
<dbReference type="AlphaFoldDB" id="A0A914R5B4"/>
<feature type="disulfide bond" evidence="2">
    <location>
        <begin position="72"/>
        <end position="99"/>
    </location>
</feature>
<comment type="caution">
    <text evidence="2">Lacks conserved residue(s) required for the propagation of feature annotation.</text>
</comment>
<evidence type="ECO:0000256" key="2">
    <source>
        <dbReference type="PROSITE-ProRule" id="PRU00302"/>
    </source>
</evidence>
<dbReference type="InterPro" id="IPR000436">
    <property type="entry name" value="Sushi_SCR_CCP_dom"/>
</dbReference>
<protein>
    <submittedName>
        <fullName evidence="5">Sushi domain-containing protein</fullName>
    </submittedName>
</protein>
<dbReference type="Pfam" id="PF00084">
    <property type="entry name" value="Sushi"/>
    <property type="match status" value="1"/>
</dbReference>